<name>A0A4D7QKM3_9HYPH</name>
<organism evidence="3 4">
    <name type="scientific">Phreatobacter aquaticus</name>
    <dbReference type="NCBI Taxonomy" id="2570229"/>
    <lineage>
        <taxon>Bacteria</taxon>
        <taxon>Pseudomonadati</taxon>
        <taxon>Pseudomonadota</taxon>
        <taxon>Alphaproteobacteria</taxon>
        <taxon>Hyphomicrobiales</taxon>
        <taxon>Phreatobacteraceae</taxon>
        <taxon>Phreatobacter</taxon>
    </lineage>
</organism>
<feature type="transmembrane region" description="Helical" evidence="2">
    <location>
        <begin position="150"/>
        <end position="173"/>
    </location>
</feature>
<dbReference type="Proteomes" id="UP000298588">
    <property type="component" value="Chromosome"/>
</dbReference>
<keyword evidence="4" id="KW-1185">Reference proteome</keyword>
<proteinExistence type="predicted"/>
<dbReference type="OrthoDB" id="9795736at2"/>
<dbReference type="Pfam" id="PF06210">
    <property type="entry name" value="DUF1003"/>
    <property type="match status" value="1"/>
</dbReference>
<dbReference type="AlphaFoldDB" id="A0A4D7QKM3"/>
<feature type="compositionally biased region" description="Basic and acidic residues" evidence="1">
    <location>
        <begin position="29"/>
        <end position="44"/>
    </location>
</feature>
<feature type="transmembrane region" description="Helical" evidence="2">
    <location>
        <begin position="185"/>
        <end position="208"/>
    </location>
</feature>
<keyword evidence="2" id="KW-1133">Transmembrane helix</keyword>
<accession>A0A4D7QKM3</accession>
<evidence type="ECO:0000313" key="3">
    <source>
        <dbReference type="EMBL" id="QCK86249.1"/>
    </source>
</evidence>
<evidence type="ECO:0000256" key="1">
    <source>
        <dbReference type="SAM" id="MobiDB-lite"/>
    </source>
</evidence>
<dbReference type="PANTHER" id="PTHR41386:SF1">
    <property type="entry name" value="MEMBRANE PROTEIN"/>
    <property type="match status" value="1"/>
</dbReference>
<keyword evidence="2" id="KW-0472">Membrane</keyword>
<dbReference type="InterPro" id="IPR010406">
    <property type="entry name" value="DUF1003"/>
</dbReference>
<gene>
    <name evidence="3" type="ORF">E8L99_11035</name>
</gene>
<dbReference type="PANTHER" id="PTHR41386">
    <property type="entry name" value="INTEGRAL MEMBRANE PROTEIN-RELATED"/>
    <property type="match status" value="1"/>
</dbReference>
<keyword evidence="2" id="KW-0812">Transmembrane</keyword>
<dbReference type="KEGG" id="paqt:E8L99_11035"/>
<protein>
    <submittedName>
        <fullName evidence="3">DUF1003 domain-containing protein</fullName>
    </submittedName>
</protein>
<evidence type="ECO:0000313" key="4">
    <source>
        <dbReference type="Proteomes" id="UP000298588"/>
    </source>
</evidence>
<sequence>MSGLAACPPSAQCRGYRRHRRDVTAGRGPAEDPVAHSHEGDGDQLRSCAITGSPIAPGDAVRFGSLRAGLAQRIRQDVPSIQSGDFVDRAAVADYRGRYVEDLLKSERGEITALERDVVDSLRSQDILATNVEDQIETERTFGERLADRVAEFGGSWTFIMAFFALLAIWMAGNVLMVARAFDPYPFILLNLILSCIAAIQAPIIMMSQKRQEAKDRRRSENAFQINLKAELEIRHLHEKIDHLLSRQWERLAEMQTMQIELLQDLRDRRGKAD</sequence>
<evidence type="ECO:0000256" key="2">
    <source>
        <dbReference type="SAM" id="Phobius"/>
    </source>
</evidence>
<dbReference type="EMBL" id="CP039865">
    <property type="protein sequence ID" value="QCK86249.1"/>
    <property type="molecule type" value="Genomic_DNA"/>
</dbReference>
<reference evidence="3 4" key="1">
    <citation type="submission" date="2019-04" db="EMBL/GenBank/DDBJ databases">
        <title>Phreatobacter aquaticus sp. nov.</title>
        <authorList>
            <person name="Choi A."/>
            <person name="Baek K."/>
        </authorList>
    </citation>
    <scope>NUCLEOTIDE SEQUENCE [LARGE SCALE GENOMIC DNA]</scope>
    <source>
        <strain evidence="3 4">NMCR1094</strain>
    </source>
</reference>
<feature type="region of interest" description="Disordered" evidence="1">
    <location>
        <begin position="17"/>
        <end position="44"/>
    </location>
</feature>